<gene>
    <name evidence="1" type="ORF">PHYBLDRAFT_58238</name>
</gene>
<accession>A0A167Q749</accession>
<dbReference type="VEuPathDB" id="FungiDB:PHYBLDRAFT_58238"/>
<organism evidence="1 2">
    <name type="scientific">Phycomyces blakesleeanus (strain ATCC 8743b / DSM 1359 / FGSC 10004 / NBRC 33097 / NRRL 1555)</name>
    <dbReference type="NCBI Taxonomy" id="763407"/>
    <lineage>
        <taxon>Eukaryota</taxon>
        <taxon>Fungi</taxon>
        <taxon>Fungi incertae sedis</taxon>
        <taxon>Mucoromycota</taxon>
        <taxon>Mucoromycotina</taxon>
        <taxon>Mucoromycetes</taxon>
        <taxon>Mucorales</taxon>
        <taxon>Phycomycetaceae</taxon>
        <taxon>Phycomyces</taxon>
    </lineage>
</organism>
<sequence>MSIWLIKETNLPFLSQLGSIDQLLAEVGRSFFVDSEHYLILMESTDNLTRKGRVLYTRSKRISMISSFEIVYREDKPNSLEEYQTIVSAQLSDLTIQTLVYGTMN</sequence>
<dbReference type="RefSeq" id="XP_018297234.1">
    <property type="nucleotide sequence ID" value="XM_018440284.1"/>
</dbReference>
<dbReference type="EMBL" id="KV440972">
    <property type="protein sequence ID" value="OAD79194.1"/>
    <property type="molecule type" value="Genomic_DNA"/>
</dbReference>
<evidence type="ECO:0000313" key="1">
    <source>
        <dbReference type="EMBL" id="OAD79194.1"/>
    </source>
</evidence>
<evidence type="ECO:0000313" key="2">
    <source>
        <dbReference type="Proteomes" id="UP000077315"/>
    </source>
</evidence>
<dbReference type="InParanoid" id="A0A167Q749"/>
<protein>
    <submittedName>
        <fullName evidence="1">Uncharacterized protein</fullName>
    </submittedName>
</protein>
<dbReference type="GeneID" id="29001190"/>
<reference evidence="2" key="1">
    <citation type="submission" date="2015-06" db="EMBL/GenBank/DDBJ databases">
        <title>Expansion of signal transduction pathways in fungi by whole-genome duplication.</title>
        <authorList>
            <consortium name="DOE Joint Genome Institute"/>
            <person name="Corrochano L.M."/>
            <person name="Kuo A."/>
            <person name="Marcet-Houben M."/>
            <person name="Polaino S."/>
            <person name="Salamov A."/>
            <person name="Villalobos J.M."/>
            <person name="Alvarez M.I."/>
            <person name="Avalos J."/>
            <person name="Benito E.P."/>
            <person name="Benoit I."/>
            <person name="Burger G."/>
            <person name="Camino L.P."/>
            <person name="Canovas D."/>
            <person name="Cerda-Olmedo E."/>
            <person name="Cheng J.-F."/>
            <person name="Dominguez A."/>
            <person name="Elias M."/>
            <person name="Eslava A.P."/>
            <person name="Glaser F."/>
            <person name="Grimwood J."/>
            <person name="Gutierrez G."/>
            <person name="Heitman J."/>
            <person name="Henrissat B."/>
            <person name="Iturriaga E.A."/>
            <person name="Lang B.F."/>
            <person name="Lavin J.L."/>
            <person name="Lee S."/>
            <person name="Li W."/>
            <person name="Lindquist E."/>
            <person name="Lopez-Garcia S."/>
            <person name="Luque E.M."/>
            <person name="Marcos A.T."/>
            <person name="Martin J."/>
            <person name="McCluskey K."/>
            <person name="Medina H.R."/>
            <person name="Miralles-Duran A."/>
            <person name="Miyazaki A."/>
            <person name="Munoz-Torres E."/>
            <person name="Oguiza J.A."/>
            <person name="Ohm R."/>
            <person name="Olmedo M."/>
            <person name="Orejas M."/>
            <person name="Ortiz-Castellanos L."/>
            <person name="Pisabarro A.G."/>
            <person name="Rodriguez-Romero J."/>
            <person name="Ruiz-Herrera J."/>
            <person name="Ruiz-Vazquez R."/>
            <person name="Sanz C."/>
            <person name="Schackwitz W."/>
            <person name="Schmutz J."/>
            <person name="Shahriari M."/>
            <person name="Shelest E."/>
            <person name="Silva-Franco F."/>
            <person name="Soanes D."/>
            <person name="Syed K."/>
            <person name="Tagua V.G."/>
            <person name="Talbot N.J."/>
            <person name="Thon M."/>
            <person name="De vries R.P."/>
            <person name="Wiebenga A."/>
            <person name="Yadav J.S."/>
            <person name="Braun E.L."/>
            <person name="Baker S."/>
            <person name="Garre V."/>
            <person name="Horwitz B."/>
            <person name="Torres-Martinez S."/>
            <person name="Idnurm A."/>
            <person name="Herrera-Estrella A."/>
            <person name="Gabaldon T."/>
            <person name="Grigoriev I.V."/>
        </authorList>
    </citation>
    <scope>NUCLEOTIDE SEQUENCE [LARGE SCALE GENOMIC DNA]</scope>
    <source>
        <strain evidence="2">NRRL 1555(-)</strain>
    </source>
</reference>
<keyword evidence="2" id="KW-1185">Reference proteome</keyword>
<dbReference type="AlphaFoldDB" id="A0A167Q749"/>
<name>A0A167Q749_PHYB8</name>
<dbReference type="Proteomes" id="UP000077315">
    <property type="component" value="Unassembled WGS sequence"/>
</dbReference>
<proteinExistence type="predicted"/>